<dbReference type="Gene3D" id="3.40.50.2000">
    <property type="entry name" value="Glycogen Phosphorylase B"/>
    <property type="match status" value="1"/>
</dbReference>
<dbReference type="AlphaFoldDB" id="A0A2P5A4J2"/>
<proteinExistence type="inferred from homology"/>
<dbReference type="Proteomes" id="UP000237105">
    <property type="component" value="Unassembled WGS sequence"/>
</dbReference>
<dbReference type="InterPro" id="IPR002213">
    <property type="entry name" value="UDP_glucos_trans"/>
</dbReference>
<reference evidence="5" key="1">
    <citation type="submission" date="2016-06" db="EMBL/GenBank/DDBJ databases">
        <title>Parallel loss of symbiosis genes in relatives of nitrogen-fixing non-legume Parasponia.</title>
        <authorList>
            <person name="Van Velzen R."/>
            <person name="Holmer R."/>
            <person name="Bu F."/>
            <person name="Rutten L."/>
            <person name="Van Zeijl A."/>
            <person name="Liu W."/>
            <person name="Santuari L."/>
            <person name="Cao Q."/>
            <person name="Sharma T."/>
            <person name="Shen D."/>
            <person name="Roswanjaya Y."/>
            <person name="Wardhani T."/>
            <person name="Kalhor M.S."/>
            <person name="Jansen J."/>
            <person name="Van den Hoogen J."/>
            <person name="Gungor B."/>
            <person name="Hartog M."/>
            <person name="Hontelez J."/>
            <person name="Verver J."/>
            <person name="Yang W.-C."/>
            <person name="Schijlen E."/>
            <person name="Repin R."/>
            <person name="Schilthuizen M."/>
            <person name="Schranz E."/>
            <person name="Heidstra R."/>
            <person name="Miyata K."/>
            <person name="Fedorova E."/>
            <person name="Kohlen W."/>
            <person name="Bisseling T."/>
            <person name="Smit S."/>
            <person name="Geurts R."/>
        </authorList>
    </citation>
    <scope>NUCLEOTIDE SEQUENCE [LARGE SCALE GENOMIC DNA]</scope>
    <source>
        <strain evidence="5">cv. WU1-14</strain>
    </source>
</reference>
<dbReference type="CDD" id="cd03784">
    <property type="entry name" value="GT1_Gtf-like"/>
    <property type="match status" value="1"/>
</dbReference>
<evidence type="ECO:0000256" key="3">
    <source>
        <dbReference type="RuleBase" id="RU003718"/>
    </source>
</evidence>
<dbReference type="PANTHER" id="PTHR48045">
    <property type="entry name" value="UDP-GLYCOSYLTRANSFERASE 72B1"/>
    <property type="match status" value="1"/>
</dbReference>
<comment type="caution">
    <text evidence="4">The sequence shown here is derived from an EMBL/GenBank/DDBJ whole genome shotgun (WGS) entry which is preliminary data.</text>
</comment>
<evidence type="ECO:0000256" key="1">
    <source>
        <dbReference type="ARBA" id="ARBA00009995"/>
    </source>
</evidence>
<dbReference type="EMBL" id="JXTB01001047">
    <property type="protein sequence ID" value="PON31444.1"/>
    <property type="molecule type" value="Genomic_DNA"/>
</dbReference>
<protein>
    <submittedName>
        <fullName evidence="4">UDP-glucuronosyl/UDP-glucosyltransferase</fullName>
    </submittedName>
</protein>
<dbReference type="Pfam" id="PF00201">
    <property type="entry name" value="UDPGT"/>
    <property type="match status" value="1"/>
</dbReference>
<gene>
    <name evidence="4" type="ORF">PanWU01x14_369810</name>
</gene>
<dbReference type="SUPFAM" id="SSF53756">
    <property type="entry name" value="UDP-Glycosyltransferase/glycogen phosphorylase"/>
    <property type="match status" value="1"/>
</dbReference>
<dbReference type="InterPro" id="IPR035595">
    <property type="entry name" value="UDP_glycos_trans_CS"/>
</dbReference>
<dbReference type="PANTHER" id="PTHR48045:SF20">
    <property type="entry name" value="UDP-RHAMNOSE:RHAMNOSYLTRANSFERASE 1"/>
    <property type="match status" value="1"/>
</dbReference>
<name>A0A2P5A4J2_PARAD</name>
<comment type="similarity">
    <text evidence="1 3">Belongs to the UDP-glycosyltransferase family.</text>
</comment>
<keyword evidence="2 3" id="KW-0808">Transferase</keyword>
<sequence length="155" mass="17438">MEANEIRDRTRERGIVCTSWAPQLKILGHDSVGGFLTHSGWSSVVEALQFGVPLLLLALTNDQGLNAKLLEEKKIGYMVPRDENDGSFTRESVESSLKLVMEKEEGKVYRDKAKEMSPVFGDRGVQNKYVDEFLEYLKDHVGLMEEKTNSVAMAN</sequence>
<dbReference type="GO" id="GO:0008194">
    <property type="term" value="F:UDP-glycosyltransferase activity"/>
    <property type="evidence" value="ECO:0007669"/>
    <property type="project" value="InterPro"/>
</dbReference>
<evidence type="ECO:0000313" key="4">
    <source>
        <dbReference type="EMBL" id="PON31444.1"/>
    </source>
</evidence>
<keyword evidence="5" id="KW-1185">Reference proteome</keyword>
<keyword evidence="3" id="KW-0328">Glycosyltransferase</keyword>
<dbReference type="OrthoDB" id="5835829at2759"/>
<evidence type="ECO:0000313" key="5">
    <source>
        <dbReference type="Proteomes" id="UP000237105"/>
    </source>
</evidence>
<dbReference type="PROSITE" id="PS00375">
    <property type="entry name" value="UDPGT"/>
    <property type="match status" value="1"/>
</dbReference>
<accession>A0A2P5A4J2</accession>
<evidence type="ECO:0000256" key="2">
    <source>
        <dbReference type="ARBA" id="ARBA00022679"/>
    </source>
</evidence>
<organism evidence="4 5">
    <name type="scientific">Parasponia andersonii</name>
    <name type="common">Sponia andersonii</name>
    <dbReference type="NCBI Taxonomy" id="3476"/>
    <lineage>
        <taxon>Eukaryota</taxon>
        <taxon>Viridiplantae</taxon>
        <taxon>Streptophyta</taxon>
        <taxon>Embryophyta</taxon>
        <taxon>Tracheophyta</taxon>
        <taxon>Spermatophyta</taxon>
        <taxon>Magnoliopsida</taxon>
        <taxon>eudicotyledons</taxon>
        <taxon>Gunneridae</taxon>
        <taxon>Pentapetalae</taxon>
        <taxon>rosids</taxon>
        <taxon>fabids</taxon>
        <taxon>Rosales</taxon>
        <taxon>Cannabaceae</taxon>
        <taxon>Parasponia</taxon>
    </lineage>
</organism>